<dbReference type="PANTHER" id="PTHR45138:SF9">
    <property type="entry name" value="DIGUANYLATE CYCLASE DGCM-RELATED"/>
    <property type="match status" value="1"/>
</dbReference>
<dbReference type="Pfam" id="PF00990">
    <property type="entry name" value="GGDEF"/>
    <property type="match status" value="1"/>
</dbReference>
<dbReference type="AlphaFoldDB" id="A0A8G2C5L4"/>
<dbReference type="Gene3D" id="3.40.190.10">
    <property type="entry name" value="Periplasmic binding protein-like II"/>
    <property type="match status" value="2"/>
</dbReference>
<dbReference type="InterPro" id="IPR043128">
    <property type="entry name" value="Rev_trsase/Diguanyl_cyclase"/>
</dbReference>
<evidence type="ECO:0000313" key="7">
    <source>
        <dbReference type="Proteomes" id="UP000199581"/>
    </source>
</evidence>
<sequence length="463" mass="51757">MKKPHWTAFCLTLLCLALLPGQVAGRASDSSLNEREYLDTLGPITLCVDPDWAPFEQVDGQGTYRGIAADLLALVSERSGVRFELLHTKDWDESLEFSRQGKCLALSFLNQTPTRDEWLLFTEPLFSDPNVFITREEHPFISDPAELNGETIVFPRGTAMEERIRAAYPNLKVLVTETEAEAMDMVSTRKADMTMRSLIVAAYTIRKEGLFNLKIAGKFPDYENILRIGVSRQEPRLRDILSRAVASIGPTERGRIANEHVSINVHAGTDYRLLARVAAGSFAVIALMLAWAWQLRRHNHELARISRTDALTGLANRMAIMEGLDSELQRAHRYGRPLSIAMLDLDHFKMINDEHGHLAGDRVLKLVGNILARMVRTTDTAGRWGGEEFLALFPESDPDHALEASERIRKSMHETDFGSVGRCTISIGVASYVPGDSADTLLQRADTALYQAKKQGRDRTVRG</sequence>
<dbReference type="EMBL" id="FOTO01000015">
    <property type="protein sequence ID" value="SFM12977.1"/>
    <property type="molecule type" value="Genomic_DNA"/>
</dbReference>
<evidence type="ECO:0000256" key="2">
    <source>
        <dbReference type="ARBA" id="ARBA00034247"/>
    </source>
</evidence>
<dbReference type="RefSeq" id="WP_092193988.1">
    <property type="nucleotide sequence ID" value="NZ_FOTO01000015.1"/>
</dbReference>
<dbReference type="GO" id="GO:1902201">
    <property type="term" value="P:negative regulation of bacterial-type flagellum-dependent cell motility"/>
    <property type="evidence" value="ECO:0007669"/>
    <property type="project" value="TreeGrafter"/>
</dbReference>
<dbReference type="Gene3D" id="3.30.70.270">
    <property type="match status" value="1"/>
</dbReference>
<feature type="transmembrane region" description="Helical" evidence="3">
    <location>
        <begin position="273"/>
        <end position="293"/>
    </location>
</feature>
<dbReference type="SMART" id="SM00267">
    <property type="entry name" value="GGDEF"/>
    <property type="match status" value="1"/>
</dbReference>
<dbReference type="SMART" id="SM00062">
    <property type="entry name" value="PBPb"/>
    <property type="match status" value="1"/>
</dbReference>
<dbReference type="EC" id="2.7.7.65" evidence="1"/>
<dbReference type="Pfam" id="PF00497">
    <property type="entry name" value="SBP_bac_3"/>
    <property type="match status" value="1"/>
</dbReference>
<evidence type="ECO:0000256" key="3">
    <source>
        <dbReference type="SAM" id="Phobius"/>
    </source>
</evidence>
<dbReference type="GO" id="GO:0005886">
    <property type="term" value="C:plasma membrane"/>
    <property type="evidence" value="ECO:0007669"/>
    <property type="project" value="TreeGrafter"/>
</dbReference>
<dbReference type="GO" id="GO:0052621">
    <property type="term" value="F:diguanylate cyclase activity"/>
    <property type="evidence" value="ECO:0007669"/>
    <property type="project" value="UniProtKB-EC"/>
</dbReference>
<gene>
    <name evidence="6" type="ORF">SAMN05421830_11584</name>
</gene>
<dbReference type="PANTHER" id="PTHR45138">
    <property type="entry name" value="REGULATORY COMPONENTS OF SENSORY TRANSDUCTION SYSTEM"/>
    <property type="match status" value="1"/>
</dbReference>
<dbReference type="InterPro" id="IPR001638">
    <property type="entry name" value="Solute-binding_3/MltF_N"/>
</dbReference>
<dbReference type="InterPro" id="IPR029787">
    <property type="entry name" value="Nucleotide_cyclase"/>
</dbReference>
<feature type="domain" description="GGDEF" evidence="5">
    <location>
        <begin position="336"/>
        <end position="463"/>
    </location>
</feature>
<evidence type="ECO:0000256" key="1">
    <source>
        <dbReference type="ARBA" id="ARBA00012528"/>
    </source>
</evidence>
<evidence type="ECO:0000259" key="5">
    <source>
        <dbReference type="PROSITE" id="PS50887"/>
    </source>
</evidence>
<dbReference type="Proteomes" id="UP000199581">
    <property type="component" value="Unassembled WGS sequence"/>
</dbReference>
<dbReference type="NCBIfam" id="TIGR00254">
    <property type="entry name" value="GGDEF"/>
    <property type="match status" value="1"/>
</dbReference>
<feature type="signal peptide" evidence="4">
    <location>
        <begin position="1"/>
        <end position="26"/>
    </location>
</feature>
<dbReference type="InterPro" id="IPR000160">
    <property type="entry name" value="GGDEF_dom"/>
</dbReference>
<name>A0A8G2C5L4_DESNO</name>
<evidence type="ECO:0000256" key="4">
    <source>
        <dbReference type="SAM" id="SignalP"/>
    </source>
</evidence>
<organism evidence="6 7">
    <name type="scientific">Desulfomicrobium norvegicum (strain DSM 1741 / NCIMB 8310)</name>
    <name type="common">Desulfovibrio baculatus (strain Norway 4)</name>
    <name type="synonym">Desulfovibrio desulfuricans (strain Norway 4)</name>
    <dbReference type="NCBI Taxonomy" id="52561"/>
    <lineage>
        <taxon>Bacteria</taxon>
        <taxon>Pseudomonadati</taxon>
        <taxon>Thermodesulfobacteriota</taxon>
        <taxon>Desulfovibrionia</taxon>
        <taxon>Desulfovibrionales</taxon>
        <taxon>Desulfomicrobiaceae</taxon>
        <taxon>Desulfomicrobium</taxon>
    </lineage>
</organism>
<dbReference type="CDD" id="cd01949">
    <property type="entry name" value="GGDEF"/>
    <property type="match status" value="1"/>
</dbReference>
<dbReference type="SUPFAM" id="SSF53850">
    <property type="entry name" value="Periplasmic binding protein-like II"/>
    <property type="match status" value="1"/>
</dbReference>
<keyword evidence="3" id="KW-1133">Transmembrane helix</keyword>
<keyword evidence="7" id="KW-1185">Reference proteome</keyword>
<dbReference type="InterPro" id="IPR050469">
    <property type="entry name" value="Diguanylate_Cyclase"/>
</dbReference>
<evidence type="ECO:0000313" key="6">
    <source>
        <dbReference type="EMBL" id="SFM12977.1"/>
    </source>
</evidence>
<dbReference type="GO" id="GO:0043709">
    <property type="term" value="P:cell adhesion involved in single-species biofilm formation"/>
    <property type="evidence" value="ECO:0007669"/>
    <property type="project" value="TreeGrafter"/>
</dbReference>
<keyword evidence="3" id="KW-0812">Transmembrane</keyword>
<keyword evidence="3" id="KW-0472">Membrane</keyword>
<comment type="caution">
    <text evidence="6">The sequence shown here is derived from an EMBL/GenBank/DDBJ whole genome shotgun (WGS) entry which is preliminary data.</text>
</comment>
<keyword evidence="4" id="KW-0732">Signal</keyword>
<protein>
    <recommendedName>
        <fullName evidence="1">diguanylate cyclase</fullName>
        <ecNumber evidence="1">2.7.7.65</ecNumber>
    </recommendedName>
</protein>
<dbReference type="OrthoDB" id="9813903at2"/>
<reference evidence="6 7" key="1">
    <citation type="submission" date="2016-10" db="EMBL/GenBank/DDBJ databases">
        <authorList>
            <person name="Varghese N."/>
            <person name="Submissions S."/>
        </authorList>
    </citation>
    <scope>NUCLEOTIDE SEQUENCE [LARGE SCALE GENOMIC DNA]</scope>
    <source>
        <strain evidence="6 7">DSM 1741</strain>
    </source>
</reference>
<comment type="catalytic activity">
    <reaction evidence="2">
        <text>2 GTP = 3',3'-c-di-GMP + 2 diphosphate</text>
        <dbReference type="Rhea" id="RHEA:24898"/>
        <dbReference type="ChEBI" id="CHEBI:33019"/>
        <dbReference type="ChEBI" id="CHEBI:37565"/>
        <dbReference type="ChEBI" id="CHEBI:58805"/>
        <dbReference type="EC" id="2.7.7.65"/>
    </reaction>
</comment>
<dbReference type="SUPFAM" id="SSF55073">
    <property type="entry name" value="Nucleotide cyclase"/>
    <property type="match status" value="1"/>
</dbReference>
<feature type="chain" id="PRO_5034454282" description="diguanylate cyclase" evidence="4">
    <location>
        <begin position="27"/>
        <end position="463"/>
    </location>
</feature>
<proteinExistence type="predicted"/>
<dbReference type="FunFam" id="3.30.70.270:FF:000001">
    <property type="entry name" value="Diguanylate cyclase domain protein"/>
    <property type="match status" value="1"/>
</dbReference>
<dbReference type="CDD" id="cd13708">
    <property type="entry name" value="PBP2_BvgS_like_1"/>
    <property type="match status" value="1"/>
</dbReference>
<dbReference type="PROSITE" id="PS50887">
    <property type="entry name" value="GGDEF"/>
    <property type="match status" value="1"/>
</dbReference>
<accession>A0A8G2C5L4</accession>